<feature type="transmembrane region" description="Helical" evidence="7">
    <location>
        <begin position="33"/>
        <end position="60"/>
    </location>
</feature>
<feature type="compositionally biased region" description="Basic and acidic residues" evidence="6">
    <location>
        <begin position="199"/>
        <end position="215"/>
    </location>
</feature>
<feature type="domain" description="Phage shock protein PspC N-terminal" evidence="8">
    <location>
        <begin position="9"/>
        <end position="61"/>
    </location>
</feature>
<protein>
    <recommendedName>
        <fullName evidence="8">Phage shock protein PspC N-terminal domain-containing protein</fullName>
    </recommendedName>
</protein>
<keyword evidence="2" id="KW-1003">Cell membrane</keyword>
<dbReference type="Proteomes" id="UP000218172">
    <property type="component" value="Unassembled WGS sequence"/>
</dbReference>
<evidence type="ECO:0000256" key="6">
    <source>
        <dbReference type="SAM" id="MobiDB-lite"/>
    </source>
</evidence>
<dbReference type="PANTHER" id="PTHR33885:SF3">
    <property type="entry name" value="PHAGE SHOCK PROTEIN C"/>
    <property type="match status" value="1"/>
</dbReference>
<keyword evidence="5 7" id="KW-0472">Membrane</keyword>
<comment type="subcellular location">
    <subcellularLocation>
        <location evidence="1">Cell membrane</location>
        <topology evidence="1">Single-pass membrane protein</topology>
    </subcellularLocation>
</comment>
<name>A0A2A4MKN7_9GAMM</name>
<evidence type="ECO:0000256" key="2">
    <source>
        <dbReference type="ARBA" id="ARBA00022475"/>
    </source>
</evidence>
<dbReference type="EMBL" id="NVQR01000091">
    <property type="protein sequence ID" value="PCH60463.1"/>
    <property type="molecule type" value="Genomic_DNA"/>
</dbReference>
<dbReference type="InterPro" id="IPR007168">
    <property type="entry name" value="Phageshock_PspC_N"/>
</dbReference>
<evidence type="ECO:0000313" key="9">
    <source>
        <dbReference type="EMBL" id="PCH60463.1"/>
    </source>
</evidence>
<keyword evidence="3 7" id="KW-0812">Transmembrane</keyword>
<accession>A0A2A4MKN7</accession>
<evidence type="ECO:0000259" key="8">
    <source>
        <dbReference type="Pfam" id="PF04024"/>
    </source>
</evidence>
<reference evidence="10" key="1">
    <citation type="submission" date="2017-08" db="EMBL/GenBank/DDBJ databases">
        <title>A dynamic microbial community with high functional redundancy inhabits the cold, oxic subseafloor aquifer.</title>
        <authorList>
            <person name="Tully B.J."/>
            <person name="Wheat C.G."/>
            <person name="Glazer B.T."/>
            <person name="Huber J.A."/>
        </authorList>
    </citation>
    <scope>NUCLEOTIDE SEQUENCE [LARGE SCALE GENOMIC DNA]</scope>
</reference>
<evidence type="ECO:0000256" key="1">
    <source>
        <dbReference type="ARBA" id="ARBA00004162"/>
    </source>
</evidence>
<evidence type="ECO:0000256" key="4">
    <source>
        <dbReference type="ARBA" id="ARBA00022989"/>
    </source>
</evidence>
<organism evidence="9 10">
    <name type="scientific">SAR86 cluster bacterium</name>
    <dbReference type="NCBI Taxonomy" id="2030880"/>
    <lineage>
        <taxon>Bacteria</taxon>
        <taxon>Pseudomonadati</taxon>
        <taxon>Pseudomonadota</taxon>
        <taxon>Gammaproteobacteria</taxon>
        <taxon>SAR86 cluster</taxon>
    </lineage>
</organism>
<evidence type="ECO:0000256" key="7">
    <source>
        <dbReference type="SAM" id="Phobius"/>
    </source>
</evidence>
<keyword evidence="4 7" id="KW-1133">Transmembrane helix</keyword>
<sequence>MSARPNSFRLNHENKRCLGVCAGIADYLDVPAALIRVIFVICVLFWPTLIVFYFIIYFCLDRGITTQSMQGAFKKSSTAEHFRKLNYRRPIYKNRSNKRIAGVCSGIADYLDISPFVVRILTLGSLFIAGPFVVLAYIVCMFAFDPDPSAPLSNRQMRRQRRREKRHAGRSGKFQRRQRKNNSYVNDEYMASNKQASNQHRDSEAFEDSRNEDSAHTTSNSTEHYDAEQCTEIYQTLESRLREIEAYITSKRFRLHCEINRI</sequence>
<dbReference type="Pfam" id="PF04024">
    <property type="entry name" value="PspC"/>
    <property type="match status" value="2"/>
</dbReference>
<dbReference type="AlphaFoldDB" id="A0A2A4MKN7"/>
<comment type="caution">
    <text evidence="9">The sequence shown here is derived from an EMBL/GenBank/DDBJ whole genome shotgun (WGS) entry which is preliminary data.</text>
</comment>
<evidence type="ECO:0000313" key="10">
    <source>
        <dbReference type="Proteomes" id="UP000218172"/>
    </source>
</evidence>
<feature type="compositionally biased region" description="Basic residues" evidence="6">
    <location>
        <begin position="156"/>
        <end position="180"/>
    </location>
</feature>
<feature type="transmembrane region" description="Helical" evidence="7">
    <location>
        <begin position="120"/>
        <end position="144"/>
    </location>
</feature>
<feature type="domain" description="Phage shock protein PspC N-terminal" evidence="8">
    <location>
        <begin position="90"/>
        <end position="145"/>
    </location>
</feature>
<evidence type="ECO:0000256" key="3">
    <source>
        <dbReference type="ARBA" id="ARBA00022692"/>
    </source>
</evidence>
<evidence type="ECO:0000256" key="5">
    <source>
        <dbReference type="ARBA" id="ARBA00023136"/>
    </source>
</evidence>
<dbReference type="GO" id="GO:0005886">
    <property type="term" value="C:plasma membrane"/>
    <property type="evidence" value="ECO:0007669"/>
    <property type="project" value="UniProtKB-SubCell"/>
</dbReference>
<dbReference type="PANTHER" id="PTHR33885">
    <property type="entry name" value="PHAGE SHOCK PROTEIN C"/>
    <property type="match status" value="1"/>
</dbReference>
<dbReference type="InterPro" id="IPR052027">
    <property type="entry name" value="PspC"/>
</dbReference>
<feature type="region of interest" description="Disordered" evidence="6">
    <location>
        <begin position="151"/>
        <end position="227"/>
    </location>
</feature>
<gene>
    <name evidence="9" type="ORF">COC19_05925</name>
</gene>
<proteinExistence type="predicted"/>